<name>A0A4R5L528_9BURK</name>
<gene>
    <name evidence="1" type="ORF">E1N52_36945</name>
</gene>
<accession>A0A4R5L528</accession>
<protein>
    <submittedName>
        <fullName evidence="1">DUF3717 domain-containing protein</fullName>
    </submittedName>
</protein>
<organism evidence="1 2">
    <name type="scientific">Paraburkholderia guartelaensis</name>
    <dbReference type="NCBI Taxonomy" id="2546446"/>
    <lineage>
        <taxon>Bacteria</taxon>
        <taxon>Pseudomonadati</taxon>
        <taxon>Pseudomonadota</taxon>
        <taxon>Betaproteobacteria</taxon>
        <taxon>Burkholderiales</taxon>
        <taxon>Burkholderiaceae</taxon>
        <taxon>Paraburkholderia</taxon>
    </lineage>
</organism>
<dbReference type="AlphaFoldDB" id="A0A4R5L528"/>
<dbReference type="Proteomes" id="UP000295606">
    <property type="component" value="Unassembled WGS sequence"/>
</dbReference>
<dbReference type="InterPro" id="IPR022191">
    <property type="entry name" value="DUF3717"/>
</dbReference>
<evidence type="ECO:0000313" key="1">
    <source>
        <dbReference type="EMBL" id="TDG03025.1"/>
    </source>
</evidence>
<dbReference type="EMBL" id="SMOD01000048">
    <property type="protein sequence ID" value="TDG03025.1"/>
    <property type="molecule type" value="Genomic_DNA"/>
</dbReference>
<sequence>MTAVLTIAEIEQAINYWCAQESRGQGAALCAKARPLAHVYGLMIYERATSVAVSRLTPEQVDAIRTAHGNQQPPPR</sequence>
<comment type="caution">
    <text evidence="1">The sequence shown here is derived from an EMBL/GenBank/DDBJ whole genome shotgun (WGS) entry which is preliminary data.</text>
</comment>
<dbReference type="OrthoDB" id="9033822at2"/>
<dbReference type="Pfam" id="PF12512">
    <property type="entry name" value="DUF3717"/>
    <property type="match status" value="1"/>
</dbReference>
<reference evidence="1 2" key="1">
    <citation type="submission" date="2019-03" db="EMBL/GenBank/DDBJ databases">
        <title>Paraburkholderia sp. isolated from native Mimosa gymnas in Guartela State Park, Brazil.</title>
        <authorList>
            <person name="Paulitsch F."/>
            <person name="Hungria M."/>
            <person name="Delamuta J.R.M."/>
            <person name="Ribeiro R.A."/>
            <person name="Dall'Agnol R."/>
            <person name="Silva J.S.B."/>
        </authorList>
    </citation>
    <scope>NUCLEOTIDE SEQUENCE [LARGE SCALE GENOMIC DNA]</scope>
    <source>
        <strain evidence="1 2">CNPSo 3008</strain>
    </source>
</reference>
<evidence type="ECO:0000313" key="2">
    <source>
        <dbReference type="Proteomes" id="UP000295606"/>
    </source>
</evidence>
<dbReference type="RefSeq" id="WP_133189255.1">
    <property type="nucleotide sequence ID" value="NZ_SMOD01000048.1"/>
</dbReference>
<proteinExistence type="predicted"/>